<proteinExistence type="inferred from homology"/>
<reference evidence="10 11" key="1">
    <citation type="submission" date="2019-02" db="EMBL/GenBank/DDBJ databases">
        <title>Genome of Pseudomonas korensis isolated from heavy metal contaminated environment.</title>
        <authorList>
            <person name="Ayangbenro A.S."/>
            <person name="Babalola O."/>
        </authorList>
    </citation>
    <scope>NUCLEOTIDE SEQUENCE [LARGE SCALE GENOMIC DNA]</scope>
    <source>
        <strain evidence="10 11">AB36</strain>
    </source>
</reference>
<dbReference type="Pfam" id="PF20730">
    <property type="entry name" value="YetF_N"/>
    <property type="match status" value="1"/>
</dbReference>
<dbReference type="RefSeq" id="WP_039763179.1">
    <property type="nucleotide sequence ID" value="NZ_JAVDVD010000015.1"/>
</dbReference>
<evidence type="ECO:0000256" key="1">
    <source>
        <dbReference type="ARBA" id="ARBA00004651"/>
    </source>
</evidence>
<gene>
    <name evidence="10" type="ORF">EVS84_25550</name>
</gene>
<keyword evidence="5 7" id="KW-1133">Transmembrane helix</keyword>
<comment type="subcellular location">
    <subcellularLocation>
        <location evidence="1">Cell membrane</location>
        <topology evidence="1">Multi-pass membrane protein</topology>
    </subcellularLocation>
</comment>
<evidence type="ECO:0000259" key="9">
    <source>
        <dbReference type="Pfam" id="PF20730"/>
    </source>
</evidence>
<dbReference type="PANTHER" id="PTHR34582">
    <property type="entry name" value="UPF0702 TRANSMEMBRANE PROTEIN YCAP"/>
    <property type="match status" value="1"/>
</dbReference>
<comment type="similarity">
    <text evidence="2">Belongs to the UPF0702 family.</text>
</comment>
<evidence type="ECO:0000256" key="7">
    <source>
        <dbReference type="SAM" id="Phobius"/>
    </source>
</evidence>
<keyword evidence="6 7" id="KW-0472">Membrane</keyword>
<keyword evidence="3" id="KW-1003">Cell membrane</keyword>
<protein>
    <submittedName>
        <fullName evidence="10">DUF421 domain-containing protein</fullName>
    </submittedName>
</protein>
<evidence type="ECO:0000256" key="4">
    <source>
        <dbReference type="ARBA" id="ARBA00022692"/>
    </source>
</evidence>
<evidence type="ECO:0000256" key="2">
    <source>
        <dbReference type="ARBA" id="ARBA00006448"/>
    </source>
</evidence>
<dbReference type="Gene3D" id="3.30.240.20">
    <property type="entry name" value="bsu07140 like domains"/>
    <property type="match status" value="1"/>
</dbReference>
<feature type="transmembrane region" description="Helical" evidence="7">
    <location>
        <begin position="58"/>
        <end position="75"/>
    </location>
</feature>
<evidence type="ECO:0000256" key="5">
    <source>
        <dbReference type="ARBA" id="ARBA00022989"/>
    </source>
</evidence>
<dbReference type="AlphaFoldDB" id="A0A4Q4KZD5"/>
<dbReference type="InterPro" id="IPR007353">
    <property type="entry name" value="DUF421"/>
</dbReference>
<evidence type="ECO:0000256" key="6">
    <source>
        <dbReference type="ARBA" id="ARBA00023136"/>
    </source>
</evidence>
<evidence type="ECO:0000313" key="11">
    <source>
        <dbReference type="Proteomes" id="UP000291107"/>
    </source>
</evidence>
<feature type="domain" description="YetF C-terminal" evidence="8">
    <location>
        <begin position="78"/>
        <end position="147"/>
    </location>
</feature>
<comment type="caution">
    <text evidence="10">The sequence shown here is derived from an EMBL/GenBank/DDBJ whole genome shotgun (WGS) entry which is preliminary data.</text>
</comment>
<dbReference type="InterPro" id="IPR023090">
    <property type="entry name" value="UPF0702_alpha/beta_dom_sf"/>
</dbReference>
<accession>A0A4Q4KZD5</accession>
<keyword evidence="4 7" id="KW-0812">Transmembrane</keyword>
<dbReference type="PANTHER" id="PTHR34582:SF6">
    <property type="entry name" value="UPF0702 TRANSMEMBRANE PROTEIN YCAP"/>
    <property type="match status" value="1"/>
</dbReference>
<dbReference type="InterPro" id="IPR048454">
    <property type="entry name" value="YetF_N"/>
</dbReference>
<dbReference type="GO" id="GO:0005886">
    <property type="term" value="C:plasma membrane"/>
    <property type="evidence" value="ECO:0007669"/>
    <property type="project" value="UniProtKB-SubCell"/>
</dbReference>
<name>A0A4Q4KZD5_9PSED</name>
<sequence length="151" mass="16752">MDSVLRALAMYLALMVLFKIAGRRSLAELTTFDFVLLMIIGEATQQALLGDDFSLTNAFLVIITLIAIDVGFSLLKQRSGWVSRLIDGEPTIIVENGKLLHRRLRHARLVEADVMEAARSSQGIETIDQIKFAIIERNGKISVIRQDPEGG</sequence>
<organism evidence="10 11">
    <name type="scientific">Pseudomonas koreensis</name>
    <dbReference type="NCBI Taxonomy" id="198620"/>
    <lineage>
        <taxon>Bacteria</taxon>
        <taxon>Pseudomonadati</taxon>
        <taxon>Pseudomonadota</taxon>
        <taxon>Gammaproteobacteria</taxon>
        <taxon>Pseudomonadales</taxon>
        <taxon>Pseudomonadaceae</taxon>
        <taxon>Pseudomonas</taxon>
    </lineage>
</organism>
<evidence type="ECO:0000259" key="8">
    <source>
        <dbReference type="Pfam" id="PF04239"/>
    </source>
</evidence>
<evidence type="ECO:0000256" key="3">
    <source>
        <dbReference type="ARBA" id="ARBA00022475"/>
    </source>
</evidence>
<dbReference type="EMBL" id="SEUB01000011">
    <property type="protein sequence ID" value="RYM37868.1"/>
    <property type="molecule type" value="Genomic_DNA"/>
</dbReference>
<dbReference type="Proteomes" id="UP000291107">
    <property type="component" value="Unassembled WGS sequence"/>
</dbReference>
<dbReference type="Pfam" id="PF04239">
    <property type="entry name" value="DUF421"/>
    <property type="match status" value="1"/>
</dbReference>
<feature type="domain" description="YetF-like N-terminal transmembrane" evidence="9">
    <location>
        <begin position="10"/>
        <end position="68"/>
    </location>
</feature>
<evidence type="ECO:0000313" key="10">
    <source>
        <dbReference type="EMBL" id="RYM37868.1"/>
    </source>
</evidence>